<organism evidence="2 3">
    <name type="scientific">Claviceps aff. purpurea</name>
    <dbReference type="NCBI Taxonomy" id="1967640"/>
    <lineage>
        <taxon>Eukaryota</taxon>
        <taxon>Fungi</taxon>
        <taxon>Dikarya</taxon>
        <taxon>Ascomycota</taxon>
        <taxon>Pezizomycotina</taxon>
        <taxon>Sordariomycetes</taxon>
        <taxon>Hypocreomycetidae</taxon>
        <taxon>Hypocreales</taxon>
        <taxon>Clavicipitaceae</taxon>
        <taxon>Claviceps</taxon>
    </lineage>
</organism>
<dbReference type="Proteomes" id="UP000707071">
    <property type="component" value="Unassembled WGS sequence"/>
</dbReference>
<evidence type="ECO:0000256" key="1">
    <source>
        <dbReference type="SAM" id="MobiDB-lite"/>
    </source>
</evidence>
<name>A0A9P7QBQ8_9HYPO</name>
<dbReference type="AlphaFoldDB" id="A0A9P7QBQ8"/>
<feature type="region of interest" description="Disordered" evidence="1">
    <location>
        <begin position="1"/>
        <end position="29"/>
    </location>
</feature>
<proteinExistence type="predicted"/>
<dbReference type="EMBL" id="SRRH01000737">
    <property type="protein sequence ID" value="KAG6285329.1"/>
    <property type="molecule type" value="Genomic_DNA"/>
</dbReference>
<comment type="caution">
    <text evidence="2">The sequence shown here is derived from an EMBL/GenBank/DDBJ whole genome shotgun (WGS) entry which is preliminary data.</text>
</comment>
<reference evidence="2 3" key="1">
    <citation type="journal article" date="2020" name="bioRxiv">
        <title>Whole genome comparisons of ergot fungi reveals the divergence and evolution of species within the genus Claviceps are the result of varying mechanisms driving genome evolution and host range expansion.</title>
        <authorList>
            <person name="Wyka S.A."/>
            <person name="Mondo S.J."/>
            <person name="Liu M."/>
            <person name="Dettman J."/>
            <person name="Nalam V."/>
            <person name="Broders K.D."/>
        </authorList>
    </citation>
    <scope>NUCLEOTIDE SEQUENCE [LARGE SCALE GENOMIC DNA]</scope>
    <source>
        <strain evidence="2 3">Clav52</strain>
    </source>
</reference>
<sequence length="191" mass="21623">MWAPLPDGSPTLTVATGQPDDSNNSGPHLQYCTRHEAKCEAGGARVHVSSGFTLKKTKKKHCRYAAELAKKMVWFLEPALFFPPKKLSAKKDKKDEKPISSTKDMKQTLEHYKISYWTLIALKWLKIKTGVVHASDSPILKDEDCELRPDLDAHWQELNRLQVGDPKRFLASAFGNQKFEWATLCASILEQ</sequence>
<keyword evidence="3" id="KW-1185">Reference proteome</keyword>
<accession>A0A9P7QBQ8</accession>
<evidence type="ECO:0000313" key="3">
    <source>
        <dbReference type="Proteomes" id="UP000707071"/>
    </source>
</evidence>
<gene>
    <name evidence="2" type="ORF">E4U09_007349</name>
</gene>
<feature type="compositionally biased region" description="Polar residues" evidence="1">
    <location>
        <begin position="10"/>
        <end position="27"/>
    </location>
</feature>
<protein>
    <submittedName>
        <fullName evidence="2">Uncharacterized protein</fullName>
    </submittedName>
</protein>
<evidence type="ECO:0000313" key="2">
    <source>
        <dbReference type="EMBL" id="KAG6285329.1"/>
    </source>
</evidence>